<organism evidence="1 2">
    <name type="scientific">Fodinibius salipaludis</name>
    <dbReference type="NCBI Taxonomy" id="2032627"/>
    <lineage>
        <taxon>Bacteria</taxon>
        <taxon>Pseudomonadati</taxon>
        <taxon>Balneolota</taxon>
        <taxon>Balneolia</taxon>
        <taxon>Balneolales</taxon>
        <taxon>Balneolaceae</taxon>
        <taxon>Fodinibius</taxon>
    </lineage>
</organism>
<dbReference type="AlphaFoldDB" id="A0A2A2GD10"/>
<gene>
    <name evidence="1" type="ORF">CK503_00225</name>
</gene>
<name>A0A2A2GD10_9BACT</name>
<dbReference type="Proteomes" id="UP000218831">
    <property type="component" value="Unassembled WGS sequence"/>
</dbReference>
<proteinExistence type="predicted"/>
<reference evidence="1 2" key="1">
    <citation type="submission" date="2017-08" db="EMBL/GenBank/DDBJ databases">
        <title>Aliifodinibius alkalisoli sp. nov., isolated from saline alkaline soil.</title>
        <authorList>
            <person name="Liu D."/>
            <person name="Zhang G."/>
        </authorList>
    </citation>
    <scope>NUCLEOTIDE SEQUENCE [LARGE SCALE GENOMIC DNA]</scope>
    <source>
        <strain evidence="1 2">WN023</strain>
    </source>
</reference>
<evidence type="ECO:0000313" key="1">
    <source>
        <dbReference type="EMBL" id="PAU95526.1"/>
    </source>
</evidence>
<comment type="caution">
    <text evidence="1">The sequence shown here is derived from an EMBL/GenBank/DDBJ whole genome shotgun (WGS) entry which is preliminary data.</text>
</comment>
<keyword evidence="2" id="KW-1185">Reference proteome</keyword>
<sequence length="74" mass="8336">MTGQRISSQTYYVSSAVLIKAAEEKGGTQAVENFLKQTSNDEGIYNAMRQVLGVQKDEANSFWRQKIQEFSTNN</sequence>
<protein>
    <submittedName>
        <fullName evidence="1">Uncharacterized protein</fullName>
    </submittedName>
</protein>
<dbReference type="EMBL" id="NSKE01000001">
    <property type="protein sequence ID" value="PAU95526.1"/>
    <property type="molecule type" value="Genomic_DNA"/>
</dbReference>
<accession>A0A2A2GD10</accession>
<evidence type="ECO:0000313" key="2">
    <source>
        <dbReference type="Proteomes" id="UP000218831"/>
    </source>
</evidence>
<dbReference type="RefSeq" id="WP_095604771.1">
    <property type="nucleotide sequence ID" value="NZ_NSKE01000001.1"/>
</dbReference>